<proteinExistence type="predicted"/>
<keyword evidence="2" id="KW-1185">Reference proteome</keyword>
<comment type="caution">
    <text evidence="1">The sequence shown here is derived from an EMBL/GenBank/DDBJ whole genome shotgun (WGS) entry which is preliminary data.</text>
</comment>
<accession>A0ACB7Y671</accession>
<protein>
    <submittedName>
        <fullName evidence="1">Uncharacterized protein</fullName>
    </submittedName>
</protein>
<evidence type="ECO:0000313" key="2">
    <source>
        <dbReference type="Proteomes" id="UP000828048"/>
    </source>
</evidence>
<reference evidence="1 2" key="1">
    <citation type="journal article" date="2021" name="Hortic Res">
        <title>High-quality reference genome and annotation aids understanding of berry development for evergreen blueberry (Vaccinium darrowii).</title>
        <authorList>
            <person name="Yu J."/>
            <person name="Hulse-Kemp A.M."/>
            <person name="Babiker E."/>
            <person name="Staton M."/>
        </authorList>
    </citation>
    <scope>NUCLEOTIDE SEQUENCE [LARGE SCALE GENOMIC DNA]</scope>
    <source>
        <strain evidence="2">cv. NJ 8807/NJ 8810</strain>
        <tissue evidence="1">Young leaf</tissue>
    </source>
</reference>
<gene>
    <name evidence="1" type="ORF">Vadar_003053</name>
</gene>
<dbReference type="Proteomes" id="UP000828048">
    <property type="component" value="Chromosome 7"/>
</dbReference>
<organism evidence="1 2">
    <name type="scientific">Vaccinium darrowii</name>
    <dbReference type="NCBI Taxonomy" id="229202"/>
    <lineage>
        <taxon>Eukaryota</taxon>
        <taxon>Viridiplantae</taxon>
        <taxon>Streptophyta</taxon>
        <taxon>Embryophyta</taxon>
        <taxon>Tracheophyta</taxon>
        <taxon>Spermatophyta</taxon>
        <taxon>Magnoliopsida</taxon>
        <taxon>eudicotyledons</taxon>
        <taxon>Gunneridae</taxon>
        <taxon>Pentapetalae</taxon>
        <taxon>asterids</taxon>
        <taxon>Ericales</taxon>
        <taxon>Ericaceae</taxon>
        <taxon>Vaccinioideae</taxon>
        <taxon>Vaccinieae</taxon>
        <taxon>Vaccinium</taxon>
    </lineage>
</organism>
<evidence type="ECO:0000313" key="1">
    <source>
        <dbReference type="EMBL" id="KAH7848464.1"/>
    </source>
</evidence>
<name>A0ACB7Y671_9ERIC</name>
<sequence length="104" mass="11103">MFAGLKNGLPKSTFYPRPSNELERTSSSILGSVSIIVRGPLKPPPKLKLVAREGKLEIDEEEVGMELNGTEFTIATKNLPELSVVALVVGRLESFGGDGGGAEY</sequence>
<dbReference type="EMBL" id="CM037157">
    <property type="protein sequence ID" value="KAH7848464.1"/>
    <property type="molecule type" value="Genomic_DNA"/>
</dbReference>